<dbReference type="Gene3D" id="3.40.50.150">
    <property type="entry name" value="Vaccinia Virus protein VP39"/>
    <property type="match status" value="1"/>
</dbReference>
<evidence type="ECO:0000313" key="3">
    <source>
        <dbReference type="Proteomes" id="UP001569904"/>
    </source>
</evidence>
<reference evidence="2 3" key="1">
    <citation type="submission" date="2023-11" db="EMBL/GenBank/DDBJ databases">
        <title>Actinomadura monticuli sp. nov., isolated from volcanic ash.</title>
        <authorList>
            <person name="Lee S.D."/>
            <person name="Yang H."/>
            <person name="Kim I.S."/>
        </authorList>
    </citation>
    <scope>NUCLEOTIDE SEQUENCE [LARGE SCALE GENOMIC DNA]</scope>
    <source>
        <strain evidence="2 3">DSM 45346</strain>
    </source>
</reference>
<dbReference type="Pfam" id="PF04672">
    <property type="entry name" value="Methyltransf_19"/>
    <property type="match status" value="1"/>
</dbReference>
<proteinExistence type="predicted"/>
<sequence>MTDISSSDVRSGESQQPSNVDSSVPHTARVWNYWLGGKDNYIVDRELGDQIQAVLPDIVASARADRGFLGRAVGHLAGEAGLRQFLDLGTGLPTAGNTHEVAQGIAPEARIVYVDNDPLVLTHAQALLTSTPEGATDYIESDAREPEKILEQAAATLDFGRPVAIMMLGILNFITDDDQAHQVVDRLLDAVPSGSHLAIAHPTGEVDGEAAQQAVDMSNQAGVAPMRLRSRAELESFFDGMEILEPGVVSCSRWRPAVSDPARLPKPVYQFCGLARKP</sequence>
<dbReference type="EMBL" id="JAXCEH010000015">
    <property type="protein sequence ID" value="MFA1556382.1"/>
    <property type="molecule type" value="Genomic_DNA"/>
</dbReference>
<dbReference type="InterPro" id="IPR006764">
    <property type="entry name" value="SAM_dep_MeTrfase_SAV2177_type"/>
</dbReference>
<dbReference type="PIRSF" id="PIRSF017393">
    <property type="entry name" value="MTase_SAV2177"/>
    <property type="match status" value="1"/>
</dbReference>
<dbReference type="InterPro" id="IPR029063">
    <property type="entry name" value="SAM-dependent_MTases_sf"/>
</dbReference>
<dbReference type="Proteomes" id="UP001569904">
    <property type="component" value="Unassembled WGS sequence"/>
</dbReference>
<comment type="caution">
    <text evidence="2">The sequence shown here is derived from an EMBL/GenBank/DDBJ whole genome shotgun (WGS) entry which is preliminary data.</text>
</comment>
<evidence type="ECO:0000313" key="2">
    <source>
        <dbReference type="EMBL" id="MFA1556382.1"/>
    </source>
</evidence>
<evidence type="ECO:0000256" key="1">
    <source>
        <dbReference type="SAM" id="MobiDB-lite"/>
    </source>
</evidence>
<dbReference type="SUPFAM" id="SSF53335">
    <property type="entry name" value="S-adenosyl-L-methionine-dependent methyltransferases"/>
    <property type="match status" value="1"/>
</dbReference>
<dbReference type="RefSeq" id="WP_371943085.1">
    <property type="nucleotide sequence ID" value="NZ_JAXCEH010000015.1"/>
</dbReference>
<keyword evidence="2" id="KW-0808">Transferase</keyword>
<keyword evidence="3" id="KW-1185">Reference proteome</keyword>
<keyword evidence="2" id="KW-0489">Methyltransferase</keyword>
<gene>
    <name evidence="2" type="ORF">SM436_22055</name>
</gene>
<dbReference type="GO" id="GO:0008168">
    <property type="term" value="F:methyltransferase activity"/>
    <property type="evidence" value="ECO:0007669"/>
    <property type="project" value="UniProtKB-KW"/>
</dbReference>
<name>A0ABV4R0K2_9ACTN</name>
<protein>
    <submittedName>
        <fullName evidence="2">SAM-dependent methyltransferase</fullName>
    </submittedName>
</protein>
<accession>A0ABV4R0K2</accession>
<feature type="region of interest" description="Disordered" evidence="1">
    <location>
        <begin position="1"/>
        <end position="23"/>
    </location>
</feature>
<dbReference type="GO" id="GO:0032259">
    <property type="term" value="P:methylation"/>
    <property type="evidence" value="ECO:0007669"/>
    <property type="project" value="UniProtKB-KW"/>
</dbReference>
<organism evidence="2 3">
    <name type="scientific">Actinomadura chokoriensis</name>
    <dbReference type="NCBI Taxonomy" id="454156"/>
    <lineage>
        <taxon>Bacteria</taxon>
        <taxon>Bacillati</taxon>
        <taxon>Actinomycetota</taxon>
        <taxon>Actinomycetes</taxon>
        <taxon>Streptosporangiales</taxon>
        <taxon>Thermomonosporaceae</taxon>
        <taxon>Actinomadura</taxon>
    </lineage>
</organism>